<dbReference type="EMBL" id="GGEC01078226">
    <property type="protein sequence ID" value="MBX58710.1"/>
    <property type="molecule type" value="Transcribed_RNA"/>
</dbReference>
<evidence type="ECO:0000313" key="1">
    <source>
        <dbReference type="EMBL" id="MBX58710.1"/>
    </source>
</evidence>
<accession>A0A2P2PVE4</accession>
<reference evidence="1" key="1">
    <citation type="submission" date="2018-02" db="EMBL/GenBank/DDBJ databases">
        <title>Rhizophora mucronata_Transcriptome.</title>
        <authorList>
            <person name="Meera S.P."/>
            <person name="Sreeshan A."/>
            <person name="Augustine A."/>
        </authorList>
    </citation>
    <scope>NUCLEOTIDE SEQUENCE</scope>
    <source>
        <tissue evidence="1">Leaf</tissue>
    </source>
</reference>
<protein>
    <submittedName>
        <fullName evidence="1">Uncharacterized protein</fullName>
    </submittedName>
</protein>
<sequence length="15" mass="1930">MPHCYLYSLRHRKIL</sequence>
<name>A0A2P2PVE4_RHIMU</name>
<organism evidence="1">
    <name type="scientific">Rhizophora mucronata</name>
    <name type="common">Asiatic mangrove</name>
    <dbReference type="NCBI Taxonomy" id="61149"/>
    <lineage>
        <taxon>Eukaryota</taxon>
        <taxon>Viridiplantae</taxon>
        <taxon>Streptophyta</taxon>
        <taxon>Embryophyta</taxon>
        <taxon>Tracheophyta</taxon>
        <taxon>Spermatophyta</taxon>
        <taxon>Magnoliopsida</taxon>
        <taxon>eudicotyledons</taxon>
        <taxon>Gunneridae</taxon>
        <taxon>Pentapetalae</taxon>
        <taxon>rosids</taxon>
        <taxon>fabids</taxon>
        <taxon>Malpighiales</taxon>
        <taxon>Rhizophoraceae</taxon>
        <taxon>Rhizophora</taxon>
    </lineage>
</organism>
<proteinExistence type="predicted"/>